<dbReference type="CDD" id="cd12185">
    <property type="entry name" value="HGDH_LDH_like"/>
    <property type="match status" value="1"/>
</dbReference>
<proteinExistence type="inferred from homology"/>
<dbReference type="InterPro" id="IPR036291">
    <property type="entry name" value="NAD(P)-bd_dom_sf"/>
</dbReference>
<dbReference type="PANTHER" id="PTHR43026">
    <property type="entry name" value="2-HYDROXYACID DEHYDROGENASE HOMOLOG 1-RELATED"/>
    <property type="match status" value="1"/>
</dbReference>
<accession>A0A5C1Q866</accession>
<organism evidence="7 8">
    <name type="scientific">Thiospirochaeta perfilievii</name>
    <dbReference type="NCBI Taxonomy" id="252967"/>
    <lineage>
        <taxon>Bacteria</taxon>
        <taxon>Pseudomonadati</taxon>
        <taxon>Spirochaetota</taxon>
        <taxon>Spirochaetia</taxon>
        <taxon>Spirochaetales</taxon>
        <taxon>Spirochaetaceae</taxon>
        <taxon>Thiospirochaeta</taxon>
    </lineage>
</organism>
<dbReference type="PROSITE" id="PS00670">
    <property type="entry name" value="D_2_HYDROXYACID_DH_2"/>
    <property type="match status" value="1"/>
</dbReference>
<dbReference type="GO" id="GO:0008720">
    <property type="term" value="F:D-lactate dehydrogenase (NAD+) activity"/>
    <property type="evidence" value="ECO:0007669"/>
    <property type="project" value="TreeGrafter"/>
</dbReference>
<evidence type="ECO:0000313" key="7">
    <source>
        <dbReference type="EMBL" id="QEN03671.1"/>
    </source>
</evidence>
<feature type="domain" description="D-isomer specific 2-hydroxyacid dehydrogenase NAD-binding" evidence="6">
    <location>
        <begin position="109"/>
        <end position="295"/>
    </location>
</feature>
<dbReference type="SUPFAM" id="SSF51735">
    <property type="entry name" value="NAD(P)-binding Rossmann-fold domains"/>
    <property type="match status" value="1"/>
</dbReference>
<dbReference type="PROSITE" id="PS00671">
    <property type="entry name" value="D_2_HYDROXYACID_DH_3"/>
    <property type="match status" value="1"/>
</dbReference>
<dbReference type="OrthoDB" id="9805416at2"/>
<sequence length="328" mass="36849">MKIIAYAARKDEQYGFDKVSAELQVELKYVTDGLNLGNTEEAAGYEYVTILGHCDASREVLKKLSSLGVKYISSRSAGYNNIDIEAAKEYGIRVSSASYSPNCVADFTLMLMLMCIRNAKQSLLRGEAKDFSLRGLRGLEMKNLVVGVIGTGRIGRTVIKNISGFGSKIIGYDLYQNDEIKDYMNYVDLETLYRESDIITLHAPYIEENHHLINRDTISKMKENVIIINTARGELIDTEALINGLEQGKIGAAGLDVLEGEVGIYHNDKRFESFVNHNMSILRCMPNVILTQHLAFYTDQAVYDMVECGLKSLYYFKNGEKNPWEILA</sequence>
<dbReference type="Pfam" id="PF02826">
    <property type="entry name" value="2-Hacid_dh_C"/>
    <property type="match status" value="1"/>
</dbReference>
<dbReference type="InterPro" id="IPR029753">
    <property type="entry name" value="D-isomer_DH_CS"/>
</dbReference>
<gene>
    <name evidence="7" type="ORF">EW093_02795</name>
</gene>
<dbReference type="KEGG" id="sper:EW093_02795"/>
<reference evidence="7 8" key="1">
    <citation type="submission" date="2019-02" db="EMBL/GenBank/DDBJ databases">
        <authorList>
            <person name="Fomenkov A."/>
            <person name="Dubinina G."/>
            <person name="Grabovich M."/>
            <person name="Vincze T."/>
            <person name="Roberts R.J."/>
        </authorList>
    </citation>
    <scope>NUCLEOTIDE SEQUENCE [LARGE SCALE GENOMIC DNA]</scope>
    <source>
        <strain evidence="7 8">P</strain>
    </source>
</reference>
<dbReference type="InterPro" id="IPR029752">
    <property type="entry name" value="D-isomer_DH_CS1"/>
</dbReference>
<feature type="domain" description="D-isomer specific 2-hydroxyacid dehydrogenase catalytic" evidence="5">
    <location>
        <begin position="25"/>
        <end position="324"/>
    </location>
</feature>
<comment type="similarity">
    <text evidence="1 4">Belongs to the D-isomer specific 2-hydroxyacid dehydrogenase family.</text>
</comment>
<dbReference type="RefSeq" id="WP_149566929.1">
    <property type="nucleotide sequence ID" value="NZ_CP035807.1"/>
</dbReference>
<evidence type="ECO:0000259" key="5">
    <source>
        <dbReference type="Pfam" id="PF00389"/>
    </source>
</evidence>
<evidence type="ECO:0000313" key="8">
    <source>
        <dbReference type="Proteomes" id="UP000323824"/>
    </source>
</evidence>
<dbReference type="Proteomes" id="UP000323824">
    <property type="component" value="Chromosome"/>
</dbReference>
<evidence type="ECO:0000259" key="6">
    <source>
        <dbReference type="Pfam" id="PF02826"/>
    </source>
</evidence>
<dbReference type="InterPro" id="IPR006139">
    <property type="entry name" value="D-isomer_2_OHA_DH_cat_dom"/>
</dbReference>
<keyword evidence="2 4" id="KW-0560">Oxidoreductase</keyword>
<dbReference type="AlphaFoldDB" id="A0A5C1Q866"/>
<dbReference type="PROSITE" id="PS00065">
    <property type="entry name" value="D_2_HYDROXYACID_DH_1"/>
    <property type="match status" value="1"/>
</dbReference>
<dbReference type="InterPro" id="IPR058205">
    <property type="entry name" value="D-LDH-like"/>
</dbReference>
<dbReference type="InterPro" id="IPR006140">
    <property type="entry name" value="D-isomer_DH_NAD-bd"/>
</dbReference>
<dbReference type="EMBL" id="CP035807">
    <property type="protein sequence ID" value="QEN03671.1"/>
    <property type="molecule type" value="Genomic_DNA"/>
</dbReference>
<keyword evidence="8" id="KW-1185">Reference proteome</keyword>
<dbReference type="Pfam" id="PF00389">
    <property type="entry name" value="2-Hacid_dh"/>
    <property type="match status" value="1"/>
</dbReference>
<dbReference type="Gene3D" id="3.40.50.720">
    <property type="entry name" value="NAD(P)-binding Rossmann-like Domain"/>
    <property type="match status" value="2"/>
</dbReference>
<evidence type="ECO:0000256" key="1">
    <source>
        <dbReference type="ARBA" id="ARBA00005854"/>
    </source>
</evidence>
<evidence type="ECO:0000256" key="2">
    <source>
        <dbReference type="ARBA" id="ARBA00023002"/>
    </source>
</evidence>
<evidence type="ECO:0000256" key="3">
    <source>
        <dbReference type="ARBA" id="ARBA00023027"/>
    </source>
</evidence>
<evidence type="ECO:0000256" key="4">
    <source>
        <dbReference type="RuleBase" id="RU003719"/>
    </source>
</evidence>
<dbReference type="PANTHER" id="PTHR43026:SF1">
    <property type="entry name" value="2-HYDROXYACID DEHYDROGENASE HOMOLOG 1-RELATED"/>
    <property type="match status" value="1"/>
</dbReference>
<dbReference type="SUPFAM" id="SSF52283">
    <property type="entry name" value="Formate/glycerate dehydrogenase catalytic domain-like"/>
    <property type="match status" value="1"/>
</dbReference>
<name>A0A5C1Q866_9SPIO</name>
<protein>
    <submittedName>
        <fullName evidence="7">Lactate dehydrogenase</fullName>
    </submittedName>
</protein>
<reference evidence="7 8" key="2">
    <citation type="submission" date="2019-09" db="EMBL/GenBank/DDBJ databases">
        <title>Complete Genome Sequence and Methylome Analysis of free living Spirochaetas.</title>
        <authorList>
            <person name="Leshcheva N."/>
            <person name="Mikheeva N."/>
        </authorList>
    </citation>
    <scope>NUCLEOTIDE SEQUENCE [LARGE SCALE GENOMIC DNA]</scope>
    <source>
        <strain evidence="7 8">P</strain>
    </source>
</reference>
<dbReference type="GO" id="GO:0051287">
    <property type="term" value="F:NAD binding"/>
    <property type="evidence" value="ECO:0007669"/>
    <property type="project" value="InterPro"/>
</dbReference>
<keyword evidence="3" id="KW-0520">NAD</keyword>